<evidence type="ECO:0000256" key="1">
    <source>
        <dbReference type="SAM" id="MobiDB-lite"/>
    </source>
</evidence>
<sequence>MQERAVSQEARSRLPLLPTHAMPSEGLSFPSHTMQDLDILNVKSTFQFGILAPTPSPHSGSGRPIMILPQNPDLAIPDEEGAQEEDDEAHNARGIPPLGLIALGACHDCLVAQLGWQMGVAFLFWRWEHNHPQPMQARPR</sequence>
<accession>A0A2I3SFF3</accession>
<feature type="region of interest" description="Disordered" evidence="1">
    <location>
        <begin position="53"/>
        <end position="91"/>
    </location>
</feature>
<evidence type="ECO:0000313" key="2">
    <source>
        <dbReference type="Ensembl" id="ENSPTRP00000075710.1"/>
    </source>
</evidence>
<organism evidence="2 3">
    <name type="scientific">Pan troglodytes</name>
    <name type="common">Chimpanzee</name>
    <dbReference type="NCBI Taxonomy" id="9598"/>
    <lineage>
        <taxon>Eukaryota</taxon>
        <taxon>Metazoa</taxon>
        <taxon>Chordata</taxon>
        <taxon>Craniata</taxon>
        <taxon>Vertebrata</taxon>
        <taxon>Euteleostomi</taxon>
        <taxon>Mammalia</taxon>
        <taxon>Eutheria</taxon>
        <taxon>Euarchontoglires</taxon>
        <taxon>Primates</taxon>
        <taxon>Haplorrhini</taxon>
        <taxon>Catarrhini</taxon>
        <taxon>Hominidae</taxon>
        <taxon>Pan</taxon>
    </lineage>
</organism>
<reference evidence="2" key="3">
    <citation type="submission" date="2025-09" db="UniProtKB">
        <authorList>
            <consortium name="Ensembl"/>
        </authorList>
    </citation>
    <scope>IDENTIFICATION</scope>
</reference>
<dbReference type="Bgee" id="ENSPTRG00000048355">
    <property type="expression patterns" value="Expressed in cortex of kidney and 6 other cell types or tissues"/>
</dbReference>
<feature type="compositionally biased region" description="Acidic residues" evidence="1">
    <location>
        <begin position="76"/>
        <end position="88"/>
    </location>
</feature>
<evidence type="ECO:0000313" key="3">
    <source>
        <dbReference type="Proteomes" id="UP000002277"/>
    </source>
</evidence>
<dbReference type="Proteomes" id="UP000002277">
    <property type="component" value="Chromosome 1"/>
</dbReference>
<name>A0A2I3SFF3_PANTR</name>
<protein>
    <submittedName>
        <fullName evidence="2">Uncharacterized protein</fullName>
    </submittedName>
</protein>
<dbReference type="InParanoid" id="A0A2I3SFF3"/>
<proteinExistence type="predicted"/>
<dbReference type="Ensembl" id="ENSPTRT00000088064.1">
    <property type="protein sequence ID" value="ENSPTRP00000075710.1"/>
    <property type="gene ID" value="ENSPTRG00000048355.1"/>
</dbReference>
<keyword evidence="3" id="KW-1185">Reference proteome</keyword>
<dbReference type="GeneTree" id="ENSGT00550000076338"/>
<reference evidence="2 3" key="1">
    <citation type="journal article" date="2005" name="Nature">
        <title>Initial sequence of the chimpanzee genome and comparison with the human genome.</title>
        <authorList>
            <consortium name="Chimpanzee sequencing and analysis consortium"/>
        </authorList>
    </citation>
    <scope>NUCLEOTIDE SEQUENCE [LARGE SCALE GENOMIC DNA]</scope>
</reference>
<dbReference type="AlphaFoldDB" id="A0A2I3SFF3"/>
<reference evidence="2" key="2">
    <citation type="submission" date="2025-08" db="UniProtKB">
        <authorList>
            <consortium name="Ensembl"/>
        </authorList>
    </citation>
    <scope>IDENTIFICATION</scope>
</reference>
<dbReference type="EMBL" id="AACZ04072193">
    <property type="status" value="NOT_ANNOTATED_CDS"/>
    <property type="molecule type" value="Genomic_DNA"/>
</dbReference>
<dbReference type="OMA" id="SRTMQEW"/>